<dbReference type="PROSITE" id="PS50943">
    <property type="entry name" value="HTH_CROC1"/>
    <property type="match status" value="1"/>
</dbReference>
<proteinExistence type="predicted"/>
<name>A0A2H0N7G0_9BACT</name>
<dbReference type="Gene3D" id="1.10.260.40">
    <property type="entry name" value="lambda repressor-like DNA-binding domains"/>
    <property type="match status" value="1"/>
</dbReference>
<comment type="caution">
    <text evidence="2">The sequence shown here is derived from an EMBL/GenBank/DDBJ whole genome shotgun (WGS) entry which is preliminary data.</text>
</comment>
<dbReference type="SUPFAM" id="SSF47413">
    <property type="entry name" value="lambda repressor-like DNA-binding domains"/>
    <property type="match status" value="1"/>
</dbReference>
<dbReference type="InterPro" id="IPR010982">
    <property type="entry name" value="Lambda_DNA-bd_dom_sf"/>
</dbReference>
<dbReference type="InterPro" id="IPR001387">
    <property type="entry name" value="Cro/C1-type_HTH"/>
</dbReference>
<evidence type="ECO:0000313" key="3">
    <source>
        <dbReference type="Proteomes" id="UP000229893"/>
    </source>
</evidence>
<sequence>MQELADILDTFRTQMKREILKSYPSIDKFCLENDFDKGAFSRILNGKRNTASLRTLHKIATALGMEVEIRLKK</sequence>
<evidence type="ECO:0000259" key="1">
    <source>
        <dbReference type="PROSITE" id="PS50943"/>
    </source>
</evidence>
<gene>
    <name evidence="2" type="ORF">COV57_02555</name>
</gene>
<dbReference type="AlphaFoldDB" id="A0A2H0N7G0"/>
<organism evidence="2 3">
    <name type="scientific">Candidatus Liptonbacteria bacterium CG11_big_fil_rev_8_21_14_0_20_35_14</name>
    <dbReference type="NCBI Taxonomy" id="1974634"/>
    <lineage>
        <taxon>Bacteria</taxon>
        <taxon>Candidatus Liptoniibacteriota</taxon>
    </lineage>
</organism>
<accession>A0A2H0N7G0</accession>
<dbReference type="Proteomes" id="UP000229893">
    <property type="component" value="Unassembled WGS sequence"/>
</dbReference>
<feature type="domain" description="HTH cro/C1-type" evidence="1">
    <location>
        <begin position="41"/>
        <end position="70"/>
    </location>
</feature>
<protein>
    <recommendedName>
        <fullName evidence="1">HTH cro/C1-type domain-containing protein</fullName>
    </recommendedName>
</protein>
<dbReference type="GO" id="GO:0003677">
    <property type="term" value="F:DNA binding"/>
    <property type="evidence" value="ECO:0007669"/>
    <property type="project" value="InterPro"/>
</dbReference>
<reference evidence="2 3" key="1">
    <citation type="submission" date="2017-09" db="EMBL/GenBank/DDBJ databases">
        <title>Depth-based differentiation of microbial function through sediment-hosted aquifers and enrichment of novel symbionts in the deep terrestrial subsurface.</title>
        <authorList>
            <person name="Probst A.J."/>
            <person name="Ladd B."/>
            <person name="Jarett J.K."/>
            <person name="Geller-Mcgrath D.E."/>
            <person name="Sieber C.M."/>
            <person name="Emerson J.B."/>
            <person name="Anantharaman K."/>
            <person name="Thomas B.C."/>
            <person name="Malmstrom R."/>
            <person name="Stieglmeier M."/>
            <person name="Klingl A."/>
            <person name="Woyke T."/>
            <person name="Ryan C.M."/>
            <person name="Banfield J.F."/>
        </authorList>
    </citation>
    <scope>NUCLEOTIDE SEQUENCE [LARGE SCALE GENOMIC DNA]</scope>
    <source>
        <strain evidence="2">CG11_big_fil_rev_8_21_14_0_20_35_14</strain>
    </source>
</reference>
<evidence type="ECO:0000313" key="2">
    <source>
        <dbReference type="EMBL" id="PIR04797.1"/>
    </source>
</evidence>
<dbReference type="EMBL" id="PCWO01000036">
    <property type="protein sequence ID" value="PIR04797.1"/>
    <property type="molecule type" value="Genomic_DNA"/>
</dbReference>